<evidence type="ECO:0000313" key="6">
    <source>
        <dbReference type="EMBL" id="KAB3538615.1"/>
    </source>
</evidence>
<keyword evidence="7" id="KW-1185">Reference proteome</keyword>
<dbReference type="Gene3D" id="3.10.105.10">
    <property type="entry name" value="Dipeptide-binding Protein, Domain 3"/>
    <property type="match status" value="1"/>
</dbReference>
<dbReference type="EMBL" id="WBZC01000004">
    <property type="protein sequence ID" value="KAB3538615.1"/>
    <property type="molecule type" value="Genomic_DNA"/>
</dbReference>
<dbReference type="Gene3D" id="3.90.76.10">
    <property type="entry name" value="Dipeptide-binding Protein, Domain 1"/>
    <property type="match status" value="1"/>
</dbReference>
<dbReference type="PANTHER" id="PTHR30290:SF9">
    <property type="entry name" value="OLIGOPEPTIDE-BINDING PROTEIN APPA"/>
    <property type="match status" value="1"/>
</dbReference>
<feature type="domain" description="Solute-binding protein family 5" evidence="5">
    <location>
        <begin position="92"/>
        <end position="443"/>
    </location>
</feature>
<protein>
    <submittedName>
        <fullName evidence="6">Glutathione ABC transporter substrate-binding protein</fullName>
    </submittedName>
</protein>
<dbReference type="InterPro" id="IPR030678">
    <property type="entry name" value="Peptide/Ni-bd"/>
</dbReference>
<organism evidence="6 7">
    <name type="scientific">Alkaliphilus pronyensis</name>
    <dbReference type="NCBI Taxonomy" id="1482732"/>
    <lineage>
        <taxon>Bacteria</taxon>
        <taxon>Bacillati</taxon>
        <taxon>Bacillota</taxon>
        <taxon>Clostridia</taxon>
        <taxon>Peptostreptococcales</taxon>
        <taxon>Natronincolaceae</taxon>
        <taxon>Alkaliphilus</taxon>
    </lineage>
</organism>
<sequence length="525" mass="58138">MFKNKKLLVLLSMVLVFALFAVGCSQPADDTATPGTDDTNEPADEVTVKEELIVGQGADAVTLDPHSTNDQPSSRVSKQIYETLVAQNENMEIEPSLAESWESIDDTTVEFKLKQGVKFHNGEELKASDVKFTILRALDSSHIGHIVGQIDGEKIEVIDDYTIRLSTKEPFAPLLAHLAHTAMAIMNEKAVTEGGEDYGQNPVGTGPFKFNNWVIGDSIELVKFDEYHGEPAKLKKVTFRNIAENTTRTIELETGGIDIAYDIPPTDVSRVEENSDLVLQRAPSFSTSYIGFNAQKKPYDDVRVRQAINYAIDMASIIEAVYQGVGAPAKGPLGPNVFAGHQGLEEYGFNVEKAKELMADAGYADGFDTTIWTNENQQRMDIAEIVQNQLKAININTEVKVMEWGAYLEGTAAGEHDMFILGWVTVTGDPDYGLYALFHSSQFGTGGNRTFWSNDRVDELLDAARVETDPSKREEYYLEAQEIIRDEAPWVFTWIGENLAGVQKNVKGFTQHPAGHHSLHGVYFE</sequence>
<accession>A0A6I0F946</accession>
<keyword evidence="2" id="KW-0813">Transport</keyword>
<feature type="signal peptide" evidence="4">
    <location>
        <begin position="1"/>
        <end position="21"/>
    </location>
</feature>
<dbReference type="PANTHER" id="PTHR30290">
    <property type="entry name" value="PERIPLASMIC BINDING COMPONENT OF ABC TRANSPORTER"/>
    <property type="match status" value="1"/>
</dbReference>
<evidence type="ECO:0000256" key="3">
    <source>
        <dbReference type="ARBA" id="ARBA00022729"/>
    </source>
</evidence>
<proteinExistence type="inferred from homology"/>
<keyword evidence="3 4" id="KW-0732">Signal</keyword>
<dbReference type="Gene3D" id="3.40.190.10">
    <property type="entry name" value="Periplasmic binding protein-like II"/>
    <property type="match status" value="1"/>
</dbReference>
<evidence type="ECO:0000259" key="5">
    <source>
        <dbReference type="Pfam" id="PF00496"/>
    </source>
</evidence>
<name>A0A6I0F946_9FIRM</name>
<dbReference type="AlphaFoldDB" id="A0A6I0F946"/>
<dbReference type="Proteomes" id="UP000432715">
    <property type="component" value="Unassembled WGS sequence"/>
</dbReference>
<evidence type="ECO:0000313" key="7">
    <source>
        <dbReference type="Proteomes" id="UP000432715"/>
    </source>
</evidence>
<dbReference type="CDD" id="cd08499">
    <property type="entry name" value="PBP2_Ylib_like"/>
    <property type="match status" value="1"/>
</dbReference>
<evidence type="ECO:0000256" key="1">
    <source>
        <dbReference type="ARBA" id="ARBA00005695"/>
    </source>
</evidence>
<comment type="similarity">
    <text evidence="1">Belongs to the bacterial solute-binding protein 5 family.</text>
</comment>
<dbReference type="GO" id="GO:0042597">
    <property type="term" value="C:periplasmic space"/>
    <property type="evidence" value="ECO:0007669"/>
    <property type="project" value="UniProtKB-ARBA"/>
</dbReference>
<comment type="caution">
    <text evidence="6">The sequence shown here is derived from an EMBL/GenBank/DDBJ whole genome shotgun (WGS) entry which is preliminary data.</text>
</comment>
<dbReference type="OrthoDB" id="9772924at2"/>
<dbReference type="RefSeq" id="WP_151859842.1">
    <property type="nucleotide sequence ID" value="NZ_WBZC01000004.1"/>
</dbReference>
<dbReference type="PROSITE" id="PS51257">
    <property type="entry name" value="PROKAR_LIPOPROTEIN"/>
    <property type="match status" value="1"/>
</dbReference>
<dbReference type="GO" id="GO:1904680">
    <property type="term" value="F:peptide transmembrane transporter activity"/>
    <property type="evidence" value="ECO:0007669"/>
    <property type="project" value="TreeGrafter"/>
</dbReference>
<gene>
    <name evidence="6" type="ORF">F8154_01600</name>
</gene>
<dbReference type="Pfam" id="PF00496">
    <property type="entry name" value="SBP_bac_5"/>
    <property type="match status" value="1"/>
</dbReference>
<feature type="chain" id="PRO_5039092542" evidence="4">
    <location>
        <begin position="22"/>
        <end position="525"/>
    </location>
</feature>
<dbReference type="SUPFAM" id="SSF53850">
    <property type="entry name" value="Periplasmic binding protein-like II"/>
    <property type="match status" value="1"/>
</dbReference>
<evidence type="ECO:0000256" key="4">
    <source>
        <dbReference type="SAM" id="SignalP"/>
    </source>
</evidence>
<reference evidence="6 7" key="1">
    <citation type="submission" date="2019-10" db="EMBL/GenBank/DDBJ databases">
        <title>Alkaliphilus serpentinus sp. nov. and Alkaliphilus pronyensis sp. nov., two novel anaerobic alkaliphilic species isolated from the serpentinized-hosted hydrothermal field of the Prony Bay (New Caledonia).</title>
        <authorList>
            <person name="Postec A."/>
        </authorList>
    </citation>
    <scope>NUCLEOTIDE SEQUENCE [LARGE SCALE GENOMIC DNA]</scope>
    <source>
        <strain evidence="6 7">LacV</strain>
    </source>
</reference>
<dbReference type="InterPro" id="IPR039424">
    <property type="entry name" value="SBP_5"/>
</dbReference>
<evidence type="ECO:0000256" key="2">
    <source>
        <dbReference type="ARBA" id="ARBA00022448"/>
    </source>
</evidence>
<dbReference type="PIRSF" id="PIRSF002741">
    <property type="entry name" value="MppA"/>
    <property type="match status" value="1"/>
</dbReference>
<dbReference type="GO" id="GO:0015833">
    <property type="term" value="P:peptide transport"/>
    <property type="evidence" value="ECO:0007669"/>
    <property type="project" value="TreeGrafter"/>
</dbReference>
<dbReference type="GO" id="GO:0043190">
    <property type="term" value="C:ATP-binding cassette (ABC) transporter complex"/>
    <property type="evidence" value="ECO:0007669"/>
    <property type="project" value="InterPro"/>
</dbReference>
<dbReference type="InterPro" id="IPR000914">
    <property type="entry name" value="SBP_5_dom"/>
</dbReference>